<dbReference type="AlphaFoldDB" id="A0A0F8VPY5"/>
<dbReference type="CDD" id="cd00084">
    <property type="entry name" value="HMG-box_SF"/>
    <property type="match status" value="1"/>
</dbReference>
<reference evidence="5 6" key="1">
    <citation type="submission" date="2015-02" db="EMBL/GenBank/DDBJ databases">
        <title>Draft Genome Sequences of Two Closely-Related Aflatoxigenic Aspergillus Species Obtained from the Cote d'Ivoire.</title>
        <authorList>
            <person name="Moore G.G."/>
            <person name="Beltz S.B."/>
            <person name="Mack B.M."/>
        </authorList>
    </citation>
    <scope>NUCLEOTIDE SEQUENCE [LARGE SCALE GENOMIC DNA]</scope>
    <source>
        <strain evidence="5 6">SRRC1468</strain>
    </source>
</reference>
<dbReference type="GO" id="GO:0005634">
    <property type="term" value="C:nucleus"/>
    <property type="evidence" value="ECO:0007669"/>
    <property type="project" value="UniProtKB-UniRule"/>
</dbReference>
<keyword evidence="2" id="KW-0539">Nucleus</keyword>
<dbReference type="EMBL" id="JZBS01000798">
    <property type="protein sequence ID" value="KKK25256.1"/>
    <property type="molecule type" value="Genomic_DNA"/>
</dbReference>
<gene>
    <name evidence="5" type="ORF">ARAM_000679</name>
</gene>
<feature type="DNA-binding region" description="HMG box" evidence="2">
    <location>
        <begin position="229"/>
        <end position="295"/>
    </location>
</feature>
<organism evidence="5 6">
    <name type="scientific">Aspergillus rambellii</name>
    <dbReference type="NCBI Taxonomy" id="308745"/>
    <lineage>
        <taxon>Eukaryota</taxon>
        <taxon>Fungi</taxon>
        <taxon>Dikarya</taxon>
        <taxon>Ascomycota</taxon>
        <taxon>Pezizomycotina</taxon>
        <taxon>Eurotiomycetes</taxon>
        <taxon>Eurotiomycetidae</taxon>
        <taxon>Eurotiales</taxon>
        <taxon>Aspergillaceae</taxon>
        <taxon>Aspergillus</taxon>
        <taxon>Aspergillus subgen. Nidulantes</taxon>
    </lineage>
</organism>
<dbReference type="PROSITE" id="PS50118">
    <property type="entry name" value="HMG_BOX_2"/>
    <property type="match status" value="1"/>
</dbReference>
<dbReference type="Proteomes" id="UP000034291">
    <property type="component" value="Unassembled WGS sequence"/>
</dbReference>
<dbReference type="InterPro" id="IPR009071">
    <property type="entry name" value="HMG_box_dom"/>
</dbReference>
<accession>A0A0F8VPY5</accession>
<dbReference type="GO" id="GO:0003677">
    <property type="term" value="F:DNA binding"/>
    <property type="evidence" value="ECO:0007669"/>
    <property type="project" value="UniProtKB-UniRule"/>
</dbReference>
<evidence type="ECO:0000256" key="2">
    <source>
        <dbReference type="PROSITE-ProRule" id="PRU00267"/>
    </source>
</evidence>
<protein>
    <recommendedName>
        <fullName evidence="4">HMG box domain-containing protein</fullName>
    </recommendedName>
</protein>
<dbReference type="SMART" id="SM00398">
    <property type="entry name" value="HMG"/>
    <property type="match status" value="2"/>
</dbReference>
<sequence>MPLNLVRRGGFFRHLHVKDAFTRPVRVIASQSHIGRVSFVVHRPFSRASIIPNAPRSSLIVSNLIRTYATAGRPKVSTGAKTTKTKQKAAPKKKVKKELTEAQKEKKKAKDFNKLVRELKKTALQPPKKLPSTPWTLAVTSKIPEAQQTTKTPGEAFKKATELAQTISAEERERFVEQANANKAANKTAYDEWIQEHTPLQIKEANIARRRLARIKDTSLSLLRDDRLVKRPNSPYIYFFKERHEAGDLKYMAAADLSARVAEEWRGLTDTEKQKYNDLFKADRERYDREYRDVYGLDPPAERKSS</sequence>
<feature type="compositionally biased region" description="Basic residues" evidence="3">
    <location>
        <begin position="83"/>
        <end position="94"/>
    </location>
</feature>
<proteinExistence type="predicted"/>
<evidence type="ECO:0000259" key="4">
    <source>
        <dbReference type="PROSITE" id="PS50118"/>
    </source>
</evidence>
<dbReference type="Pfam" id="PF00505">
    <property type="entry name" value="HMG_box"/>
    <property type="match status" value="1"/>
</dbReference>
<dbReference type="InterPro" id="IPR036910">
    <property type="entry name" value="HMG_box_dom_sf"/>
</dbReference>
<feature type="domain" description="HMG box" evidence="4">
    <location>
        <begin position="229"/>
        <end position="295"/>
    </location>
</feature>
<dbReference type="SUPFAM" id="SSF47095">
    <property type="entry name" value="HMG-box"/>
    <property type="match status" value="2"/>
</dbReference>
<name>A0A0F8VPY5_9EURO</name>
<keyword evidence="1 2" id="KW-0238">DNA-binding</keyword>
<evidence type="ECO:0000256" key="1">
    <source>
        <dbReference type="ARBA" id="ARBA00023125"/>
    </source>
</evidence>
<keyword evidence="6" id="KW-1185">Reference proteome</keyword>
<evidence type="ECO:0000313" key="6">
    <source>
        <dbReference type="Proteomes" id="UP000034291"/>
    </source>
</evidence>
<dbReference type="Gene3D" id="1.10.30.10">
    <property type="entry name" value="High mobility group box domain"/>
    <property type="match status" value="2"/>
</dbReference>
<comment type="caution">
    <text evidence="5">The sequence shown here is derived from an EMBL/GenBank/DDBJ whole genome shotgun (WGS) entry which is preliminary data.</text>
</comment>
<dbReference type="PANTHER" id="PTHR48112">
    <property type="entry name" value="HIGH MOBILITY GROUP PROTEIN DSP1"/>
    <property type="match status" value="1"/>
</dbReference>
<evidence type="ECO:0000256" key="3">
    <source>
        <dbReference type="SAM" id="MobiDB-lite"/>
    </source>
</evidence>
<dbReference type="PANTHER" id="PTHR48112:SF22">
    <property type="entry name" value="MITOCHONDRIAL TRANSCRIPTION FACTOR A, ISOFORM B"/>
    <property type="match status" value="1"/>
</dbReference>
<evidence type="ECO:0000313" key="5">
    <source>
        <dbReference type="EMBL" id="KKK25256.1"/>
    </source>
</evidence>
<dbReference type="STRING" id="308745.A0A0F8VPY5"/>
<dbReference type="InterPro" id="IPR050342">
    <property type="entry name" value="HMGB"/>
</dbReference>
<feature type="region of interest" description="Disordered" evidence="3">
    <location>
        <begin position="74"/>
        <end position="94"/>
    </location>
</feature>
<dbReference type="OrthoDB" id="1919336at2759"/>